<proteinExistence type="predicted"/>
<accession>A0A7S0LX93</accession>
<protein>
    <submittedName>
        <fullName evidence="1">Uncharacterized protein</fullName>
    </submittedName>
</protein>
<name>A0A7S0LX93_9CRYP</name>
<dbReference type="Pfam" id="PF13376">
    <property type="entry name" value="OmdA"/>
    <property type="match status" value="1"/>
</dbReference>
<reference evidence="1" key="1">
    <citation type="submission" date="2021-01" db="EMBL/GenBank/DDBJ databases">
        <authorList>
            <person name="Corre E."/>
            <person name="Pelletier E."/>
            <person name="Niang G."/>
            <person name="Scheremetjew M."/>
            <person name="Finn R."/>
            <person name="Kale V."/>
            <person name="Holt S."/>
            <person name="Cochrane G."/>
            <person name="Meng A."/>
            <person name="Brown T."/>
            <person name="Cohen L."/>
        </authorList>
    </citation>
    <scope>NUCLEOTIDE SEQUENCE</scope>
    <source>
        <strain evidence="1">CCAP979/52</strain>
    </source>
</reference>
<organism evidence="1">
    <name type="scientific">Cryptomonas curvata</name>
    <dbReference type="NCBI Taxonomy" id="233186"/>
    <lineage>
        <taxon>Eukaryota</taxon>
        <taxon>Cryptophyceae</taxon>
        <taxon>Cryptomonadales</taxon>
        <taxon>Cryptomonadaceae</taxon>
        <taxon>Cryptomonas</taxon>
    </lineage>
</organism>
<evidence type="ECO:0000313" key="1">
    <source>
        <dbReference type="EMBL" id="CAD8625049.1"/>
    </source>
</evidence>
<dbReference type="AlphaFoldDB" id="A0A7S0LX93"/>
<dbReference type="EMBL" id="HBEZ01004894">
    <property type="protein sequence ID" value="CAD8625049.1"/>
    <property type="molecule type" value="Transcribed_RNA"/>
</dbReference>
<gene>
    <name evidence="1" type="ORF">CCUR1050_LOCUS2725</name>
</gene>
<sequence length="237" mass="26953">MPPLIGASAFLPFIIHLSRSSAFVSKVPNLRFINNPSQLITRLGVCSMSSRVAAEIEPESREDFRQWLLKNWKNENGVWIIYSKKSSKTVKLTYDEVVEECLCFGWIDGTAGKVDEDRTKNYISPRRPSSGWSAINKRRIEDLLAKGLFHQSGLDCMEKAKESGSWSLNDRAESLTVPIELEKEFDKYPNAGSNFHAFPEGSKKIMLQWFYTAKTEETKKRRIAEIASQAAVNKRAK</sequence>